<accession>A0ABP9RYM6</accession>
<organism evidence="1 2">
    <name type="scientific">Ferrimonas gelatinilytica</name>
    <dbReference type="NCBI Taxonomy" id="1255257"/>
    <lineage>
        <taxon>Bacteria</taxon>
        <taxon>Pseudomonadati</taxon>
        <taxon>Pseudomonadota</taxon>
        <taxon>Gammaproteobacteria</taxon>
        <taxon>Alteromonadales</taxon>
        <taxon>Ferrimonadaceae</taxon>
        <taxon>Ferrimonas</taxon>
    </lineage>
</organism>
<reference evidence="2" key="1">
    <citation type="journal article" date="2019" name="Int. J. Syst. Evol. Microbiol.">
        <title>The Global Catalogue of Microorganisms (GCM) 10K type strain sequencing project: providing services to taxonomists for standard genome sequencing and annotation.</title>
        <authorList>
            <consortium name="The Broad Institute Genomics Platform"/>
            <consortium name="The Broad Institute Genome Sequencing Center for Infectious Disease"/>
            <person name="Wu L."/>
            <person name="Ma J."/>
        </authorList>
    </citation>
    <scope>NUCLEOTIDE SEQUENCE [LARGE SCALE GENOMIC DNA]</scope>
    <source>
        <strain evidence="2">JCM 18720</strain>
    </source>
</reference>
<name>A0ABP9RYM6_9GAMM</name>
<dbReference type="EMBL" id="BAABLF010000006">
    <property type="protein sequence ID" value="GAA5189193.1"/>
    <property type="molecule type" value="Genomic_DNA"/>
</dbReference>
<gene>
    <name evidence="1" type="ORF">GCM10025772_10980</name>
</gene>
<keyword evidence="2" id="KW-1185">Reference proteome</keyword>
<dbReference type="Proteomes" id="UP001501600">
    <property type="component" value="Unassembled WGS sequence"/>
</dbReference>
<protein>
    <submittedName>
        <fullName evidence="1">Uncharacterized protein</fullName>
    </submittedName>
</protein>
<sequence>MPVEKIPSGIFPLSRLASGIRCGRIRRHHPGGAAVFYPLAGEVEGQLNCRDRQIMRIVIPA</sequence>
<comment type="caution">
    <text evidence="1">The sequence shown here is derived from an EMBL/GenBank/DDBJ whole genome shotgun (WGS) entry which is preliminary data.</text>
</comment>
<evidence type="ECO:0000313" key="2">
    <source>
        <dbReference type="Proteomes" id="UP001501600"/>
    </source>
</evidence>
<evidence type="ECO:0000313" key="1">
    <source>
        <dbReference type="EMBL" id="GAA5189193.1"/>
    </source>
</evidence>
<proteinExistence type="predicted"/>